<evidence type="ECO:0000313" key="3">
    <source>
        <dbReference type="EMBL" id="UJF34193.1"/>
    </source>
</evidence>
<dbReference type="EMBL" id="CP090978">
    <property type="protein sequence ID" value="UJF34193.1"/>
    <property type="molecule type" value="Genomic_DNA"/>
</dbReference>
<dbReference type="CDD" id="cd06166">
    <property type="entry name" value="Sortase_D_2"/>
    <property type="match status" value="1"/>
</dbReference>
<dbReference type="InterPro" id="IPR005754">
    <property type="entry name" value="Sortase"/>
</dbReference>
<dbReference type="SUPFAM" id="SSF63817">
    <property type="entry name" value="Sortase"/>
    <property type="match status" value="1"/>
</dbReference>
<evidence type="ECO:0000256" key="2">
    <source>
        <dbReference type="SAM" id="MobiDB-lite"/>
    </source>
</evidence>
<sequence length="223" mass="24968">MRKWSWLFLALGLLSFAVYGGLVLAERMHTDERIAAFQALAAEMGKEQTGNHLAETQMDAEIDSTQSVPQQQQPGQLEAKQAAPEVPDDDRTLGILTIPEIHLEVPIVEGTDAEQLRFAVGHFSESGELGITGQNYMIAGHRSNTFGKFFNRLDELKENDQFTIQTREQTLTYQVLRKKIVTPTDFSVLDPVEGESIVTLLTCHPLYSNKQRLVVFAKQVHVS</sequence>
<dbReference type="Proteomes" id="UP001649230">
    <property type="component" value="Chromosome"/>
</dbReference>
<evidence type="ECO:0000256" key="1">
    <source>
        <dbReference type="ARBA" id="ARBA00022801"/>
    </source>
</evidence>
<name>A0ABY3SJJ6_9BACL</name>
<dbReference type="InterPro" id="IPR023365">
    <property type="entry name" value="Sortase_dom-sf"/>
</dbReference>
<keyword evidence="1" id="KW-0378">Hydrolase</keyword>
<proteinExistence type="predicted"/>
<dbReference type="Gene3D" id="2.40.260.10">
    <property type="entry name" value="Sortase"/>
    <property type="match status" value="1"/>
</dbReference>
<keyword evidence="4" id="KW-1185">Reference proteome</keyword>
<feature type="region of interest" description="Disordered" evidence="2">
    <location>
        <begin position="62"/>
        <end position="86"/>
    </location>
</feature>
<evidence type="ECO:0000313" key="4">
    <source>
        <dbReference type="Proteomes" id="UP001649230"/>
    </source>
</evidence>
<dbReference type="RefSeq" id="WP_235120633.1">
    <property type="nucleotide sequence ID" value="NZ_CP090978.1"/>
</dbReference>
<accession>A0ABY3SJJ6</accession>
<dbReference type="NCBIfam" id="TIGR01076">
    <property type="entry name" value="sortase_fam"/>
    <property type="match status" value="1"/>
</dbReference>
<organism evidence="3 4">
    <name type="scientific">Paenibacillus hexagrammi</name>
    <dbReference type="NCBI Taxonomy" id="2908839"/>
    <lineage>
        <taxon>Bacteria</taxon>
        <taxon>Bacillati</taxon>
        <taxon>Bacillota</taxon>
        <taxon>Bacilli</taxon>
        <taxon>Bacillales</taxon>
        <taxon>Paenibacillaceae</taxon>
        <taxon>Paenibacillus</taxon>
    </lineage>
</organism>
<gene>
    <name evidence="3" type="ORF">L0M14_02880</name>
</gene>
<protein>
    <submittedName>
        <fullName evidence="3">Class D sortase</fullName>
    </submittedName>
</protein>
<dbReference type="Pfam" id="PF04203">
    <property type="entry name" value="Sortase"/>
    <property type="match status" value="1"/>
</dbReference>
<feature type="compositionally biased region" description="Low complexity" evidence="2">
    <location>
        <begin position="66"/>
        <end position="81"/>
    </location>
</feature>
<reference evidence="3 4" key="1">
    <citation type="journal article" date="2024" name="Int. J. Syst. Evol. Microbiol.">
        <title>Paenibacillus hexagrammi sp. nov., a novel bacterium isolated from the gut content of Hexagrammos agrammus.</title>
        <authorList>
            <person name="Jung H.K."/>
            <person name="Kim D.G."/>
            <person name="Zin H."/>
            <person name="Park J."/>
            <person name="Jung H."/>
            <person name="Kim Y.O."/>
            <person name="Kong H.J."/>
            <person name="Kim J.W."/>
            <person name="Kim Y.S."/>
        </authorList>
    </citation>
    <scope>NUCLEOTIDE SEQUENCE [LARGE SCALE GENOMIC DNA]</scope>
    <source>
        <strain evidence="3 4">YPD9-1</strain>
    </source>
</reference>
<dbReference type="InterPro" id="IPR042000">
    <property type="entry name" value="Sortase_D_2"/>
</dbReference>